<proteinExistence type="predicted"/>
<keyword evidence="2" id="KW-1185">Reference proteome</keyword>
<dbReference type="Proteomes" id="UP001054821">
    <property type="component" value="Chromosome 1"/>
</dbReference>
<protein>
    <submittedName>
        <fullName evidence="1">Uncharacterized protein</fullName>
    </submittedName>
</protein>
<reference evidence="1 2" key="1">
    <citation type="journal article" date="2022" name="G3 (Bethesda)">
        <title>Whole-genome sequence and methylome profiling of the almond [Prunus dulcis (Mill.) D.A. Webb] cultivar 'Nonpareil'.</title>
        <authorList>
            <person name="D'Amico-Willman K.M."/>
            <person name="Ouma W.Z."/>
            <person name="Meulia T."/>
            <person name="Sideli G.M."/>
            <person name="Gradziel T.M."/>
            <person name="Fresnedo-Ramirez J."/>
        </authorList>
    </citation>
    <scope>NUCLEOTIDE SEQUENCE [LARGE SCALE GENOMIC DNA]</scope>
    <source>
        <strain evidence="1">Clone GOH B32 T37-40</strain>
    </source>
</reference>
<evidence type="ECO:0000313" key="1">
    <source>
        <dbReference type="EMBL" id="KAI5354806.1"/>
    </source>
</evidence>
<dbReference type="EMBL" id="JAJFAZ020000001">
    <property type="protein sequence ID" value="KAI5354806.1"/>
    <property type="molecule type" value="Genomic_DNA"/>
</dbReference>
<sequence length="86" mass="9571">MVDNFHLRLGCQFVVPSIVGFGSGISSRNQVMQCYRLLSTDGSSGVPQRCIVVIVWDSYRSTCFDESSSWRNADWSCSTLLGFCCC</sequence>
<name>A0AAD4ZV61_PRUDU</name>
<dbReference type="AlphaFoldDB" id="A0AAD4ZV61"/>
<evidence type="ECO:0000313" key="2">
    <source>
        <dbReference type="Proteomes" id="UP001054821"/>
    </source>
</evidence>
<organism evidence="1 2">
    <name type="scientific">Prunus dulcis</name>
    <name type="common">Almond</name>
    <name type="synonym">Amygdalus dulcis</name>
    <dbReference type="NCBI Taxonomy" id="3755"/>
    <lineage>
        <taxon>Eukaryota</taxon>
        <taxon>Viridiplantae</taxon>
        <taxon>Streptophyta</taxon>
        <taxon>Embryophyta</taxon>
        <taxon>Tracheophyta</taxon>
        <taxon>Spermatophyta</taxon>
        <taxon>Magnoliopsida</taxon>
        <taxon>eudicotyledons</taxon>
        <taxon>Gunneridae</taxon>
        <taxon>Pentapetalae</taxon>
        <taxon>rosids</taxon>
        <taxon>fabids</taxon>
        <taxon>Rosales</taxon>
        <taxon>Rosaceae</taxon>
        <taxon>Amygdaloideae</taxon>
        <taxon>Amygdaleae</taxon>
        <taxon>Prunus</taxon>
    </lineage>
</organism>
<gene>
    <name evidence="1" type="ORF">L3X38_007701</name>
</gene>
<accession>A0AAD4ZV61</accession>
<comment type="caution">
    <text evidence="1">The sequence shown here is derived from an EMBL/GenBank/DDBJ whole genome shotgun (WGS) entry which is preliminary data.</text>
</comment>